<dbReference type="Proteomes" id="UP000092504">
    <property type="component" value="Unassembled WGS sequence"/>
</dbReference>
<keyword evidence="1" id="KW-0813">Transport</keyword>
<protein>
    <submittedName>
        <fullName evidence="5">Hemin import ATP-binding protein HmuV</fullName>
        <ecNumber evidence="5">3.6.3.-</ecNumber>
    </submittedName>
</protein>
<dbReference type="GO" id="GO:0016887">
    <property type="term" value="F:ATP hydrolysis activity"/>
    <property type="evidence" value="ECO:0007669"/>
    <property type="project" value="InterPro"/>
</dbReference>
<name>A0A1B8NVA1_HALEL</name>
<keyword evidence="5" id="KW-0067">ATP-binding</keyword>
<dbReference type="InterPro" id="IPR027417">
    <property type="entry name" value="P-loop_NTPase"/>
</dbReference>
<keyword evidence="5" id="KW-0547">Nucleotide-binding</keyword>
<sequence>MHDVEITPLARRNAMTLSGGEQARTTFARVRVQQTPILLLDEPTAALDLRYQERLLRLAADWASQGHCVVAVMHDLNLAAAHADRLALLDQGRLVAHGTPWKVLERCQLERVYRQSVCVMSHPDRHCPVVVTTTPTTTESTTIEASS</sequence>
<dbReference type="GO" id="GO:0005524">
    <property type="term" value="F:ATP binding"/>
    <property type="evidence" value="ECO:0007669"/>
    <property type="project" value="UniProtKB-KW"/>
</dbReference>
<comment type="caution">
    <text evidence="5">The sequence shown here is derived from an EMBL/GenBank/DDBJ whole genome shotgun (WGS) entry which is preliminary data.</text>
</comment>
<dbReference type="SUPFAM" id="SSF52540">
    <property type="entry name" value="P-loop containing nucleoside triphosphate hydrolases"/>
    <property type="match status" value="1"/>
</dbReference>
<evidence type="ECO:0000313" key="6">
    <source>
        <dbReference type="Proteomes" id="UP000092504"/>
    </source>
</evidence>
<evidence type="ECO:0000259" key="4">
    <source>
        <dbReference type="Pfam" id="PF00005"/>
    </source>
</evidence>
<dbReference type="Pfam" id="PF00005">
    <property type="entry name" value="ABC_tran"/>
    <property type="match status" value="1"/>
</dbReference>
<keyword evidence="2" id="KW-1278">Translocase</keyword>
<evidence type="ECO:0000256" key="3">
    <source>
        <dbReference type="ARBA" id="ARBA00037066"/>
    </source>
</evidence>
<dbReference type="InterPro" id="IPR003439">
    <property type="entry name" value="ABC_transporter-like_ATP-bd"/>
</dbReference>
<proteinExistence type="predicted"/>
<evidence type="ECO:0000256" key="1">
    <source>
        <dbReference type="ARBA" id="ARBA00022448"/>
    </source>
</evidence>
<reference evidence="5 6" key="1">
    <citation type="submission" date="2016-06" db="EMBL/GenBank/DDBJ databases">
        <title>Genome sequence of halotolerant plant growth promoting strain of Halomonas elongata HEK1 isolated from salterns of Rann of Kutch, Gujarat, India.</title>
        <authorList>
            <person name="Gaba S."/>
            <person name="Singh R.N."/>
            <person name="Abrol S."/>
            <person name="Kaushik R."/>
            <person name="Saxena A.K."/>
        </authorList>
    </citation>
    <scope>NUCLEOTIDE SEQUENCE [LARGE SCALE GENOMIC DNA]</scope>
    <source>
        <strain evidence="5 6">HEK1</strain>
    </source>
</reference>
<evidence type="ECO:0000313" key="5">
    <source>
        <dbReference type="EMBL" id="OBX33936.1"/>
    </source>
</evidence>
<dbReference type="PANTHER" id="PTHR42794:SF1">
    <property type="entry name" value="HEMIN IMPORT ATP-BINDING PROTEIN HMUV"/>
    <property type="match status" value="1"/>
</dbReference>
<feature type="domain" description="ABC transporter" evidence="4">
    <location>
        <begin position="5"/>
        <end position="45"/>
    </location>
</feature>
<gene>
    <name evidence="5" type="primary">hmuV_5</name>
    <name evidence="5" type="ORF">A8U91_02980</name>
</gene>
<dbReference type="Gene3D" id="3.40.50.300">
    <property type="entry name" value="P-loop containing nucleotide triphosphate hydrolases"/>
    <property type="match status" value="1"/>
</dbReference>
<evidence type="ECO:0000256" key="2">
    <source>
        <dbReference type="ARBA" id="ARBA00022967"/>
    </source>
</evidence>
<accession>A0A1B8NVA1</accession>
<dbReference type="PANTHER" id="PTHR42794">
    <property type="entry name" value="HEMIN IMPORT ATP-BINDING PROTEIN HMUV"/>
    <property type="match status" value="1"/>
</dbReference>
<comment type="function">
    <text evidence="3">Part of the ABC transporter complex HmuTUV involved in hemin import. Responsible for energy coupling to the transport system.</text>
</comment>
<dbReference type="EMBL" id="MAJD01000002">
    <property type="protein sequence ID" value="OBX33936.1"/>
    <property type="molecule type" value="Genomic_DNA"/>
</dbReference>
<dbReference type="AlphaFoldDB" id="A0A1B8NVA1"/>
<organism evidence="5 6">
    <name type="scientific">Halomonas elongata</name>
    <dbReference type="NCBI Taxonomy" id="2746"/>
    <lineage>
        <taxon>Bacteria</taxon>
        <taxon>Pseudomonadati</taxon>
        <taxon>Pseudomonadota</taxon>
        <taxon>Gammaproteobacteria</taxon>
        <taxon>Oceanospirillales</taxon>
        <taxon>Halomonadaceae</taxon>
        <taxon>Halomonas</taxon>
    </lineage>
</organism>
<dbReference type="EC" id="3.6.3.-" evidence="5"/>
<keyword evidence="5" id="KW-0378">Hydrolase</keyword>